<dbReference type="OrthoDB" id="120976at2759"/>
<feature type="compositionally biased region" description="Low complexity" evidence="4">
    <location>
        <begin position="40"/>
        <end position="62"/>
    </location>
</feature>
<evidence type="ECO:0000256" key="3">
    <source>
        <dbReference type="ARBA" id="ARBA00022737"/>
    </source>
</evidence>
<evidence type="ECO:0000259" key="5">
    <source>
        <dbReference type="Pfam" id="PF25353"/>
    </source>
</evidence>
<evidence type="ECO:0000313" key="7">
    <source>
        <dbReference type="Proteomes" id="UP000078397"/>
    </source>
</evidence>
<dbReference type="InterPro" id="IPR057334">
    <property type="entry name" value="PH_2nd_LRR"/>
</dbReference>
<dbReference type="PANTHER" id="PTHR24113:SF12">
    <property type="entry name" value="RAN GTPASE-ACTIVATING PROTEIN 1"/>
    <property type="match status" value="1"/>
</dbReference>
<organism evidence="6 7">
    <name type="scientific">Pochonia chlamydosporia 170</name>
    <dbReference type="NCBI Taxonomy" id="1380566"/>
    <lineage>
        <taxon>Eukaryota</taxon>
        <taxon>Fungi</taxon>
        <taxon>Dikarya</taxon>
        <taxon>Ascomycota</taxon>
        <taxon>Pezizomycotina</taxon>
        <taxon>Sordariomycetes</taxon>
        <taxon>Hypocreomycetidae</taxon>
        <taxon>Hypocreales</taxon>
        <taxon>Clavicipitaceae</taxon>
        <taxon>Pochonia</taxon>
    </lineage>
</organism>
<dbReference type="GO" id="GO:0005096">
    <property type="term" value="F:GTPase activator activity"/>
    <property type="evidence" value="ECO:0007669"/>
    <property type="project" value="UniProtKB-KW"/>
</dbReference>
<feature type="compositionally biased region" description="Basic residues" evidence="4">
    <location>
        <begin position="1"/>
        <end position="10"/>
    </location>
</feature>
<dbReference type="InterPro" id="IPR032675">
    <property type="entry name" value="LRR_dom_sf"/>
</dbReference>
<dbReference type="GO" id="GO:0005829">
    <property type="term" value="C:cytosol"/>
    <property type="evidence" value="ECO:0007669"/>
    <property type="project" value="TreeGrafter"/>
</dbReference>
<feature type="compositionally biased region" description="Low complexity" evidence="4">
    <location>
        <begin position="11"/>
        <end position="22"/>
    </location>
</feature>
<dbReference type="GeneID" id="28846475"/>
<dbReference type="AlphaFoldDB" id="A0A179FYG4"/>
<dbReference type="STRING" id="1380566.A0A179FYG4"/>
<evidence type="ECO:0000256" key="4">
    <source>
        <dbReference type="SAM" id="MobiDB-lite"/>
    </source>
</evidence>
<dbReference type="PANTHER" id="PTHR24113">
    <property type="entry name" value="RAN GTPASE-ACTIVATING PROTEIN 1"/>
    <property type="match status" value="1"/>
</dbReference>
<gene>
    <name evidence="6" type="ORF">VFPPC_02902</name>
</gene>
<dbReference type="SUPFAM" id="SSF52047">
    <property type="entry name" value="RNI-like"/>
    <property type="match status" value="1"/>
</dbReference>
<feature type="region of interest" description="Disordered" evidence="4">
    <location>
        <begin position="157"/>
        <end position="178"/>
    </location>
</feature>
<feature type="compositionally biased region" description="Acidic residues" evidence="4">
    <location>
        <begin position="1191"/>
        <end position="1202"/>
    </location>
</feature>
<feature type="region of interest" description="Disordered" evidence="4">
    <location>
        <begin position="1114"/>
        <end position="1135"/>
    </location>
</feature>
<keyword evidence="7" id="KW-1185">Reference proteome</keyword>
<keyword evidence="1" id="KW-0343">GTPase activation</keyword>
<dbReference type="GO" id="GO:0048471">
    <property type="term" value="C:perinuclear region of cytoplasm"/>
    <property type="evidence" value="ECO:0007669"/>
    <property type="project" value="TreeGrafter"/>
</dbReference>
<evidence type="ECO:0000256" key="2">
    <source>
        <dbReference type="ARBA" id="ARBA00022614"/>
    </source>
</evidence>
<feature type="region of interest" description="Disordered" evidence="4">
    <location>
        <begin position="1"/>
        <end position="107"/>
    </location>
</feature>
<dbReference type="Gene3D" id="3.80.10.10">
    <property type="entry name" value="Ribonuclease Inhibitor"/>
    <property type="match status" value="1"/>
</dbReference>
<proteinExistence type="predicted"/>
<feature type="domain" description="LRR-containing protein second PH" evidence="5">
    <location>
        <begin position="309"/>
        <end position="406"/>
    </location>
</feature>
<dbReference type="GO" id="GO:0031267">
    <property type="term" value="F:small GTPase binding"/>
    <property type="evidence" value="ECO:0007669"/>
    <property type="project" value="TreeGrafter"/>
</dbReference>
<dbReference type="EMBL" id="LSBJ02000002">
    <property type="protein sequence ID" value="OAQ70427.1"/>
    <property type="molecule type" value="Genomic_DNA"/>
</dbReference>
<evidence type="ECO:0000313" key="6">
    <source>
        <dbReference type="EMBL" id="OAQ70427.1"/>
    </source>
</evidence>
<keyword evidence="2" id="KW-0433">Leucine-rich repeat</keyword>
<keyword evidence="3" id="KW-0677">Repeat</keyword>
<dbReference type="KEGG" id="pchm:VFPPC_02902"/>
<dbReference type="RefSeq" id="XP_018146964.1">
    <property type="nucleotide sequence ID" value="XM_018282481.1"/>
</dbReference>
<feature type="compositionally biased region" description="Basic and acidic residues" evidence="4">
    <location>
        <begin position="84"/>
        <end position="95"/>
    </location>
</feature>
<dbReference type="InterPro" id="IPR027038">
    <property type="entry name" value="RanGap"/>
</dbReference>
<accession>A0A179FYG4</accession>
<protein>
    <submittedName>
        <fullName evidence="6">Leucine rich repeat protein</fullName>
    </submittedName>
</protein>
<reference evidence="6 7" key="1">
    <citation type="journal article" date="2016" name="PLoS Pathog.">
        <title>Biosynthesis of antibiotic leucinostatins in bio-control fungus Purpureocillium lilacinum and their inhibition on phytophthora revealed by genome mining.</title>
        <authorList>
            <person name="Wang G."/>
            <person name="Liu Z."/>
            <person name="Lin R."/>
            <person name="Li E."/>
            <person name="Mao Z."/>
            <person name="Ling J."/>
            <person name="Yang Y."/>
            <person name="Yin W.B."/>
            <person name="Xie B."/>
        </authorList>
    </citation>
    <scope>NUCLEOTIDE SEQUENCE [LARGE SCALE GENOMIC DNA]</scope>
    <source>
        <strain evidence="6">170</strain>
    </source>
</reference>
<dbReference type="GO" id="GO:0006913">
    <property type="term" value="P:nucleocytoplasmic transport"/>
    <property type="evidence" value="ECO:0007669"/>
    <property type="project" value="TreeGrafter"/>
</dbReference>
<name>A0A179FYG4_METCM</name>
<dbReference type="Pfam" id="PF25353">
    <property type="entry name" value="PH_2nd_LRR"/>
    <property type="match status" value="1"/>
</dbReference>
<feature type="region of interest" description="Disordered" evidence="4">
    <location>
        <begin position="1181"/>
        <end position="1202"/>
    </location>
</feature>
<comment type="caution">
    <text evidence="6">The sequence shown here is derived from an EMBL/GenBank/DDBJ whole genome shotgun (WGS) entry which is preliminary data.</text>
</comment>
<sequence>MNVERWKRRSSSGLTLSTTTTTSHHDAKTLPQPTESKAPRVLTRALRSLSSSSMDSIAATSTRSNSMRKLQKTPSSNSSSMIDRLQRRVSKDSPVSDRPGSPTEQLQPYSAMEVLQCGSLKADISLLKAKSEYLVLSDQVLVKFNNGDSARAAFPQLYGKPSDGHSSPAHHQPTTKLSSGDVRLEIPLRSVVAVFNDDGASNRSGIEIWWFSPWPKLAYSKAHFYFSLPKERDLWLASIHRAIRAKLRKSSGGALISDNLRGRIDHIVRSAEGSVDAGYQSIIFPVARRVFGGGLKGGTTEEAPDNTDISSFYLIIGPCMCHFVEVLKADHATAPGDLRVKAVSYGTVTLTRFRASVASHEHRFVMCFRSPFGRESRIDLASSQYRRIIETLTKADRILKPMWPQHFQQVIFDIKGLPPPLQLTSGNDLGGLKRSLEAYCAAYQVQVPNWTIDWSPPPQPAFRLLPSNGPAYSPMQLLAVFRALRYNSFFKAISFRGVDLSSLSGRNDKSQYGDSLAYKSLNGMTISDEHHEILLQSTILEQEIHALLFASESIRSLDMSNVLGLGSKGNRLSRYQYDLTSLTKTTSEILRPVLELLRRQLCVCHSVSLAGNPIATGDLDELVNVLTLDPVHLRRLDLSRCSLGDSGLTELWVSLAGQADSLEWIDTSHNQGVVRFEIIQSTLSGMRRLSKLKIAGNTRITSEESLFDEGTMQNWQLRELDLSGIMLNPATIDILSNYLETENSSGLHTMRLNNCGLTGGQLARLFYAMGRARPVELYINCSRLDEGIDDLCTAISEGYGPWCLFAQMMEFAVEVNYIKLLKALTVNTSIECLSLAGTSTPDAASSTACQAIADFFAKNNTVRFLDLSGFDSKLDEGRLGREFSKALIGLRTNESIEHLRVRSQMLNINIGDLAEAISENKTLHTLDCEGNDFNLSNYRHLVTSLDQNTTIRYFSAFSQQELNKATAKSMETAATAAPVRRSSVISRFKPDKGTNGNSKPLVQRLKDEWDTVGSDLARILQRNQIIFDQENNAEQDESSSQEYHRSNTAEMTLCAAFGGLPLKDLESQRVKGVRSSQDSQQAISGDLAIRRHSRYGSIGSREVATRPVSMISSEVAVSPSTEEASNGSGGIPTPPELDSPIEPEFGLAAEIFASTIFDEPNYTYSDGHEVDDGLQMKRYRRYMGDPTSRIDEEDGANDTESS</sequence>
<dbReference type="GO" id="GO:0005634">
    <property type="term" value="C:nucleus"/>
    <property type="evidence" value="ECO:0007669"/>
    <property type="project" value="TreeGrafter"/>
</dbReference>
<evidence type="ECO:0000256" key="1">
    <source>
        <dbReference type="ARBA" id="ARBA00022468"/>
    </source>
</evidence>
<dbReference type="Proteomes" id="UP000078397">
    <property type="component" value="Unassembled WGS sequence"/>
</dbReference>
<feature type="compositionally biased region" description="Polar residues" evidence="4">
    <location>
        <begin position="63"/>
        <end position="81"/>
    </location>
</feature>